<dbReference type="FunFam" id="2.30.22.10:FF:000001">
    <property type="entry name" value="Protein GrpE"/>
    <property type="match status" value="1"/>
</dbReference>
<dbReference type="SUPFAM" id="SSF58014">
    <property type="entry name" value="Coiled-coil domain of nucleotide exchange factor GrpE"/>
    <property type="match status" value="1"/>
</dbReference>
<keyword evidence="5 10" id="KW-0346">Stress response</keyword>
<keyword evidence="4 10" id="KW-0963">Cytoplasm</keyword>
<dbReference type="InterPro" id="IPR000740">
    <property type="entry name" value="GrpE"/>
</dbReference>
<evidence type="ECO:0000256" key="6">
    <source>
        <dbReference type="ARBA" id="ARBA00023186"/>
    </source>
</evidence>
<evidence type="ECO:0000256" key="12">
    <source>
        <dbReference type="RuleBase" id="RU004478"/>
    </source>
</evidence>
<evidence type="ECO:0000256" key="5">
    <source>
        <dbReference type="ARBA" id="ARBA00023016"/>
    </source>
</evidence>
<dbReference type="NCBIfam" id="NF010741">
    <property type="entry name" value="PRK14143.1"/>
    <property type="match status" value="1"/>
</dbReference>
<dbReference type="SUPFAM" id="SSF51064">
    <property type="entry name" value="Head domain of nucleotide exchange factor GrpE"/>
    <property type="match status" value="1"/>
</dbReference>
<evidence type="ECO:0000256" key="8">
    <source>
        <dbReference type="ARBA" id="ARBA00072274"/>
    </source>
</evidence>
<gene>
    <name evidence="10 15" type="primary">grpE</name>
    <name evidence="15" type="ORF">NJ959_16455</name>
</gene>
<dbReference type="PANTHER" id="PTHR21237:SF23">
    <property type="entry name" value="GRPE PROTEIN HOMOLOG, MITOCHONDRIAL"/>
    <property type="match status" value="1"/>
</dbReference>
<dbReference type="InterPro" id="IPR013805">
    <property type="entry name" value="GrpE_CC"/>
</dbReference>
<comment type="subcellular location">
    <subcellularLocation>
        <location evidence="1 10">Cytoplasm</location>
    </subcellularLocation>
</comment>
<keyword evidence="13" id="KW-0175">Coiled coil</keyword>
<dbReference type="GO" id="GO:0042803">
    <property type="term" value="F:protein homodimerization activity"/>
    <property type="evidence" value="ECO:0007669"/>
    <property type="project" value="InterPro"/>
</dbReference>
<keyword evidence="6 10" id="KW-0143">Chaperone</keyword>
<dbReference type="PROSITE" id="PS01071">
    <property type="entry name" value="GRPE"/>
    <property type="match status" value="1"/>
</dbReference>
<protein>
    <recommendedName>
        <fullName evidence="8 10">Protein GrpE</fullName>
    </recommendedName>
    <alternativeName>
        <fullName evidence="9 10">HSP-70 cofactor</fullName>
    </alternativeName>
</protein>
<evidence type="ECO:0000256" key="2">
    <source>
        <dbReference type="ARBA" id="ARBA00009054"/>
    </source>
</evidence>
<evidence type="ECO:0000256" key="9">
    <source>
        <dbReference type="ARBA" id="ARBA00076414"/>
    </source>
</evidence>
<feature type="coiled-coil region" evidence="13">
    <location>
        <begin position="88"/>
        <end position="122"/>
    </location>
</feature>
<evidence type="ECO:0000256" key="4">
    <source>
        <dbReference type="ARBA" id="ARBA00022490"/>
    </source>
</evidence>
<dbReference type="GO" id="GO:0051087">
    <property type="term" value="F:protein-folding chaperone binding"/>
    <property type="evidence" value="ECO:0007669"/>
    <property type="project" value="InterPro"/>
</dbReference>
<dbReference type="PANTHER" id="PTHR21237">
    <property type="entry name" value="GRPE PROTEIN"/>
    <property type="match status" value="1"/>
</dbReference>
<dbReference type="HAMAP" id="MF_01151">
    <property type="entry name" value="GrpE"/>
    <property type="match status" value="1"/>
</dbReference>
<name>A0AAE3GU61_9CYAN</name>
<keyword evidence="16" id="KW-1185">Reference proteome</keyword>
<feature type="region of interest" description="Disordered" evidence="14">
    <location>
        <begin position="1"/>
        <end position="66"/>
    </location>
</feature>
<evidence type="ECO:0000256" key="3">
    <source>
        <dbReference type="ARBA" id="ARBA00011738"/>
    </source>
</evidence>
<dbReference type="InterPro" id="IPR009012">
    <property type="entry name" value="GrpE_head"/>
</dbReference>
<evidence type="ECO:0000256" key="13">
    <source>
        <dbReference type="SAM" id="Coils"/>
    </source>
</evidence>
<comment type="caution">
    <text evidence="15">The sequence shown here is derived from an EMBL/GenBank/DDBJ whole genome shotgun (WGS) entry which is preliminary data.</text>
</comment>
<comment type="subunit">
    <text evidence="3 10">Homodimer.</text>
</comment>
<evidence type="ECO:0000256" key="1">
    <source>
        <dbReference type="ARBA" id="ARBA00004496"/>
    </source>
</evidence>
<organism evidence="15 16">
    <name type="scientific">Limnofasciculus baicalensis BBK-W-15</name>
    <dbReference type="NCBI Taxonomy" id="2699891"/>
    <lineage>
        <taxon>Bacteria</taxon>
        <taxon>Bacillati</taxon>
        <taxon>Cyanobacteriota</taxon>
        <taxon>Cyanophyceae</taxon>
        <taxon>Coleofasciculales</taxon>
        <taxon>Coleofasciculaceae</taxon>
        <taxon>Limnofasciculus</taxon>
        <taxon>Limnofasciculus baicalensis</taxon>
    </lineage>
</organism>
<dbReference type="Proteomes" id="UP001204953">
    <property type="component" value="Unassembled WGS sequence"/>
</dbReference>
<dbReference type="GO" id="GO:0006457">
    <property type="term" value="P:protein folding"/>
    <property type="evidence" value="ECO:0007669"/>
    <property type="project" value="InterPro"/>
</dbReference>
<dbReference type="GO" id="GO:0005737">
    <property type="term" value="C:cytoplasm"/>
    <property type="evidence" value="ECO:0007669"/>
    <property type="project" value="UniProtKB-SubCell"/>
</dbReference>
<evidence type="ECO:0000256" key="7">
    <source>
        <dbReference type="ARBA" id="ARBA00053401"/>
    </source>
</evidence>
<sequence length="264" mass="29160">MSDEEKQPDSPLTQTDQPIPVEGDDSGLESTVTEVDSKGTDIESQQEDELSAQGATEKAVTDAGVMSDIETAEGVTPESSGDADLAAMLGLKVANQALQAQLDELNQQFESLKIQSMRMAADFDNFRKRTAKEKEDLEHLVKGNTLKELLPVVDNFERARSQIKPQNDGEMGIHRSYQGVYKQLVDSLKRIGVSPMRAEEMEFDPNLHEAVMREPTDQYPEGVVIEQLMRGYLLGERVLRHAMVKVAAAPMPVVTSEDDTKEPA</sequence>
<proteinExistence type="inferred from homology"/>
<reference evidence="15" key="1">
    <citation type="submission" date="2022-06" db="EMBL/GenBank/DDBJ databases">
        <title>New cyanobacteria of genus Symplocastrum in benthos of Lake Baikal.</title>
        <authorList>
            <person name="Sorokovikova E."/>
            <person name="Tikhonova I."/>
            <person name="Krasnopeev A."/>
            <person name="Evseev P."/>
            <person name="Gladkikh A."/>
            <person name="Belykh O."/>
        </authorList>
    </citation>
    <scope>NUCLEOTIDE SEQUENCE</scope>
    <source>
        <strain evidence="15">BBK-W-15</strain>
    </source>
</reference>
<dbReference type="Gene3D" id="2.30.22.10">
    <property type="entry name" value="Head domain of nucleotide exchange factor GrpE"/>
    <property type="match status" value="1"/>
</dbReference>
<evidence type="ECO:0000256" key="10">
    <source>
        <dbReference type="HAMAP-Rule" id="MF_01151"/>
    </source>
</evidence>
<comment type="similarity">
    <text evidence="2 10 12">Belongs to the GrpE family.</text>
</comment>
<evidence type="ECO:0000313" key="16">
    <source>
        <dbReference type="Proteomes" id="UP001204953"/>
    </source>
</evidence>
<dbReference type="EMBL" id="JAMZMM010000162">
    <property type="protein sequence ID" value="MCP2730026.1"/>
    <property type="molecule type" value="Genomic_DNA"/>
</dbReference>
<dbReference type="RefSeq" id="WP_254012793.1">
    <property type="nucleotide sequence ID" value="NZ_JAMZMM010000162.1"/>
</dbReference>
<evidence type="ECO:0000313" key="15">
    <source>
        <dbReference type="EMBL" id="MCP2730026.1"/>
    </source>
</evidence>
<comment type="function">
    <text evidence="7 10 11">Participates actively in the response to hyperosmotic and heat shock by preventing the aggregation of stress-denatured proteins, in association with DnaK and GrpE. It is the nucleotide exchange factor for DnaK and may function as a thermosensor. Unfolded proteins bind initially to DnaJ; upon interaction with the DnaJ-bound protein, DnaK hydrolyzes its bound ATP, resulting in the formation of a stable complex. GrpE releases ADP from DnaK; ATP binding to DnaK triggers the release of the substrate protein, thus completing the reaction cycle. Several rounds of ATP-dependent interactions between DnaJ, DnaK and GrpE are required for fully efficient folding.</text>
</comment>
<evidence type="ECO:0000256" key="14">
    <source>
        <dbReference type="SAM" id="MobiDB-lite"/>
    </source>
</evidence>
<evidence type="ECO:0000256" key="11">
    <source>
        <dbReference type="RuleBase" id="RU000639"/>
    </source>
</evidence>
<dbReference type="GO" id="GO:0000774">
    <property type="term" value="F:adenyl-nucleotide exchange factor activity"/>
    <property type="evidence" value="ECO:0007669"/>
    <property type="project" value="InterPro"/>
</dbReference>
<accession>A0AAE3GU61</accession>
<dbReference type="CDD" id="cd00446">
    <property type="entry name" value="GrpE"/>
    <property type="match status" value="1"/>
</dbReference>
<dbReference type="AlphaFoldDB" id="A0AAE3GU61"/>
<dbReference type="GO" id="GO:0051082">
    <property type="term" value="F:unfolded protein binding"/>
    <property type="evidence" value="ECO:0007669"/>
    <property type="project" value="TreeGrafter"/>
</dbReference>
<dbReference type="Gene3D" id="3.90.20.20">
    <property type="match status" value="1"/>
</dbReference>
<dbReference type="Pfam" id="PF01025">
    <property type="entry name" value="GrpE"/>
    <property type="match status" value="1"/>
</dbReference>
<dbReference type="PRINTS" id="PR00773">
    <property type="entry name" value="GRPEPROTEIN"/>
</dbReference>